<dbReference type="Gene3D" id="3.40.350.10">
    <property type="entry name" value="Creatinase/prolidase N-terminal domain"/>
    <property type="match status" value="2"/>
</dbReference>
<dbReference type="GO" id="GO:0005737">
    <property type="term" value="C:cytoplasm"/>
    <property type="evidence" value="ECO:0007669"/>
    <property type="project" value="UniProtKB-ARBA"/>
</dbReference>
<dbReference type="Pfam" id="PF16189">
    <property type="entry name" value="Creatinase_N_2"/>
    <property type="match status" value="1"/>
</dbReference>
<reference evidence="7 8" key="1">
    <citation type="submission" date="2013-01" db="EMBL/GenBank/DDBJ databases">
        <title>The Genome Sequence of Clostridium bolteae 90B8.</title>
        <authorList>
            <consortium name="The Broad Institute Genome Sequencing Platform"/>
            <person name="Earl A."/>
            <person name="Ward D."/>
            <person name="Feldgarden M."/>
            <person name="Gevers D."/>
            <person name="Courvalin P."/>
            <person name="Lambert T."/>
            <person name="Walker B."/>
            <person name="Young S.K."/>
            <person name="Zeng Q."/>
            <person name="Gargeya S."/>
            <person name="Fitzgerald M."/>
            <person name="Haas B."/>
            <person name="Abouelleil A."/>
            <person name="Alvarado L."/>
            <person name="Arachchi H.M."/>
            <person name="Berlin A.M."/>
            <person name="Chapman S.B."/>
            <person name="Dewar J."/>
            <person name="Goldberg J."/>
            <person name="Griggs A."/>
            <person name="Gujja S."/>
            <person name="Hansen M."/>
            <person name="Howarth C."/>
            <person name="Imamovic A."/>
            <person name="Larimer J."/>
            <person name="McCowan C."/>
            <person name="Murphy C."/>
            <person name="Neiman D."/>
            <person name="Pearson M."/>
            <person name="Priest M."/>
            <person name="Roberts A."/>
            <person name="Saif S."/>
            <person name="Shea T."/>
            <person name="Sisk P."/>
            <person name="Sykes S."/>
            <person name="Wortman J."/>
            <person name="Nusbaum C."/>
            <person name="Birren B."/>
        </authorList>
    </citation>
    <scope>NUCLEOTIDE SEQUENCE [LARGE SCALE GENOMIC DNA]</scope>
    <source>
        <strain evidence="7 8">90B8</strain>
    </source>
</reference>
<gene>
    <name evidence="7" type="ORF">HMPREF1097_05230</name>
</gene>
<dbReference type="InterPro" id="IPR036005">
    <property type="entry name" value="Creatinase/aminopeptidase-like"/>
</dbReference>
<dbReference type="PANTHER" id="PTHR43763">
    <property type="entry name" value="XAA-PRO AMINOPEPTIDASE 1"/>
    <property type="match status" value="1"/>
</dbReference>
<dbReference type="PANTHER" id="PTHR43763:SF6">
    <property type="entry name" value="XAA-PRO AMINOPEPTIDASE 1"/>
    <property type="match status" value="1"/>
</dbReference>
<feature type="domain" description="Peptidase M24" evidence="4">
    <location>
        <begin position="332"/>
        <end position="548"/>
    </location>
</feature>
<evidence type="ECO:0000259" key="5">
    <source>
        <dbReference type="Pfam" id="PF01321"/>
    </source>
</evidence>
<dbReference type="InterPro" id="IPR032416">
    <property type="entry name" value="Peptidase_M24_C"/>
</dbReference>
<dbReference type="SUPFAM" id="SSF53092">
    <property type="entry name" value="Creatinase/prolidase N-terminal domain"/>
    <property type="match status" value="1"/>
</dbReference>
<comment type="caution">
    <text evidence="7">The sequence shown here is derived from an EMBL/GenBank/DDBJ whole genome shotgun (WGS) entry which is preliminary data.</text>
</comment>
<dbReference type="CDD" id="cd01085">
    <property type="entry name" value="APP"/>
    <property type="match status" value="1"/>
</dbReference>
<dbReference type="PATRIC" id="fig|997897.5.peg.5504"/>
<feature type="domain" description="Peptidase M24 C-terminal" evidence="6">
    <location>
        <begin position="557"/>
        <end position="616"/>
    </location>
</feature>
<dbReference type="AlphaFoldDB" id="R0A7V1"/>
<evidence type="ECO:0000256" key="1">
    <source>
        <dbReference type="ARBA" id="ARBA00008766"/>
    </source>
</evidence>
<accession>R0A7V1</accession>
<keyword evidence="2" id="KW-0479">Metal-binding</keyword>
<dbReference type="InterPro" id="IPR029149">
    <property type="entry name" value="Creatin/AminoP/Spt16_N"/>
</dbReference>
<organism evidence="7 8">
    <name type="scientific">Enterocloster bolteae 90B8</name>
    <dbReference type="NCBI Taxonomy" id="997897"/>
    <lineage>
        <taxon>Bacteria</taxon>
        <taxon>Bacillati</taxon>
        <taxon>Bacillota</taxon>
        <taxon>Clostridia</taxon>
        <taxon>Lachnospirales</taxon>
        <taxon>Lachnospiraceae</taxon>
        <taxon>Enterocloster</taxon>
    </lineage>
</organism>
<evidence type="ECO:0000313" key="8">
    <source>
        <dbReference type="Proteomes" id="UP000013041"/>
    </source>
</evidence>
<dbReference type="Pfam" id="PF00557">
    <property type="entry name" value="Peptidase_M24"/>
    <property type="match status" value="1"/>
</dbReference>
<proteinExistence type="inferred from homology"/>
<dbReference type="Gene3D" id="3.90.230.10">
    <property type="entry name" value="Creatinase/methionine aminopeptidase superfamily"/>
    <property type="match status" value="1"/>
</dbReference>
<comment type="similarity">
    <text evidence="1">Belongs to the peptidase M24B family.</text>
</comment>
<dbReference type="Pfam" id="PF01321">
    <property type="entry name" value="Creatinase_N"/>
    <property type="match status" value="1"/>
</dbReference>
<evidence type="ECO:0000256" key="2">
    <source>
        <dbReference type="ARBA" id="ARBA00022723"/>
    </source>
</evidence>
<dbReference type="SUPFAM" id="SSF55920">
    <property type="entry name" value="Creatinase/aminopeptidase"/>
    <property type="match status" value="1"/>
</dbReference>
<dbReference type="HOGENOM" id="CLU_011781_2_4_9"/>
<dbReference type="EMBL" id="AGYG01000032">
    <property type="protein sequence ID" value="ENZ32528.1"/>
    <property type="molecule type" value="Genomic_DNA"/>
</dbReference>
<dbReference type="FunFam" id="3.90.230.10:FF:000009">
    <property type="entry name" value="xaa-Pro aminopeptidase 2"/>
    <property type="match status" value="1"/>
</dbReference>
<dbReference type="Pfam" id="PF16188">
    <property type="entry name" value="Peptidase_M24_C"/>
    <property type="match status" value="1"/>
</dbReference>
<evidence type="ECO:0000313" key="7">
    <source>
        <dbReference type="EMBL" id="ENZ32528.1"/>
    </source>
</evidence>
<dbReference type="InterPro" id="IPR000587">
    <property type="entry name" value="Creatinase_N"/>
</dbReference>
<evidence type="ECO:0000256" key="3">
    <source>
        <dbReference type="ARBA" id="ARBA00022801"/>
    </source>
</evidence>
<dbReference type="InterPro" id="IPR033740">
    <property type="entry name" value="Pept_M24B"/>
</dbReference>
<feature type="domain" description="Creatinase N-terminal" evidence="5">
    <location>
        <begin position="15"/>
        <end position="139"/>
    </location>
</feature>
<keyword evidence="3" id="KW-0378">Hydrolase</keyword>
<dbReference type="Proteomes" id="UP000013041">
    <property type="component" value="Unassembled WGS sequence"/>
</dbReference>
<dbReference type="GO" id="GO:0070006">
    <property type="term" value="F:metalloaminopeptidase activity"/>
    <property type="evidence" value="ECO:0007669"/>
    <property type="project" value="InterPro"/>
</dbReference>
<dbReference type="InterPro" id="IPR000994">
    <property type="entry name" value="Pept_M24"/>
</dbReference>
<evidence type="ECO:0000259" key="6">
    <source>
        <dbReference type="Pfam" id="PF16188"/>
    </source>
</evidence>
<dbReference type="InterPro" id="IPR050422">
    <property type="entry name" value="X-Pro_aminopeptidase_P"/>
</dbReference>
<dbReference type="GO" id="GO:0046872">
    <property type="term" value="F:metal ion binding"/>
    <property type="evidence" value="ECO:0007669"/>
    <property type="project" value="UniProtKB-KW"/>
</dbReference>
<protein>
    <submittedName>
        <fullName evidence="7">Peptidase</fullName>
    </submittedName>
</protein>
<evidence type="ECO:0000259" key="4">
    <source>
        <dbReference type="Pfam" id="PF00557"/>
    </source>
</evidence>
<sequence length="617" mass="69812">MKRKDGNVMNVIRDRLDALRKLMKERGMDAYMIPTADFHESEYVGEHFKCREYMTGFTGSAGTALITMDEACLWVDGRYYVQAAAQLKDSTVTMMKMGQEGVPSLGAYLEGKMPEGGCLGFDGRVVNAAEGLALEEMLRERGARISYGEDLAGMIWQERPELSAEPAWVLDERYAGKSALDKIADVREAMEKVHASVHVLTSLDDIAWLLNIRGNDILYNPVVLSYALVTMDQLYLFVNSSVLEGKAYPYLEDEKGISVREYLERTGVTVMPYDGVYDMVEGLKNEKVLLEKCRINYAVYRLIDGSNKVIDRMNPTASMKAVKNDVEIENEKRAHIKDGVAMTKFIYWLKKNTGRIPMDEISVSDYLGKLRMDQEGCIGLSFATISAYGAHGAMCHYSATPESSIPLEPRGLYLIDSGGQYYEGTTDITRTIAMGPVTDEEKEHFTLVLMSMLRLGDVKFLHGCRGLSLDYAAREPLWRRGLNYEHGTGHGVSYLSSVHERPNGIRFKMVPERQDNAVMEAGMITSDEPGVYIEGSHGIRTENLVLCVEDEKNEYGQFLRFEYLTYVPIDLEVIDREIMSERDVELLNRYHEQVYEKISPYLDEDERVWLAEATRAV</sequence>
<name>R0A7V1_9FIRM</name>